<dbReference type="EMBL" id="KZ820353">
    <property type="protein sequence ID" value="PWN47727.1"/>
    <property type="molecule type" value="Genomic_DNA"/>
</dbReference>
<accession>A0ACD0NPM0</accession>
<keyword evidence="2" id="KW-1185">Reference proteome</keyword>
<gene>
    <name evidence="1" type="ORF">IE53DRAFT_401457</name>
</gene>
<proteinExistence type="predicted"/>
<protein>
    <submittedName>
        <fullName evidence="1">Glycoside hydrolase</fullName>
    </submittedName>
</protein>
<keyword evidence="1" id="KW-0378">Hydrolase</keyword>
<sequence length="516" mass="55776">MVALLGVSRGLTLLFSSSRSFTTSSLDDSNLFSYTTGGFAFGNYRDSLDGLDLYINSSQVYQEIDGYGAAMTDSSAYLLGNMKSKDSGVYNDLMDYLFDRKTGLQILRVTLGSSDFSLQTYDFAPNQDYDTAATMAQRGDVDSLLKNFSIDEAKKQLIPVLLDAKQRNPQLKIMLSPWSPPKWTKSSNQYGGGSLRGGFEDTLAEYYARTLKSFSDAGLKPWAITLQNEPTHNAAYPSMLMSPSTQVTVAQSLKSKLATYGGADIKIIAHDNNFDVWSDAANVVNNAGNSVDGVGFHCYNGQASQVSSYIASVSSNGNGNKDIHMTECSGVDTNESRWGSMNWWLNNIFYPMAKLNGRSAIAWNLALDPGYGPRLSSAYCSNCKGVVTLSSPQNFMDPWLKLESQILLMNHFSTASTDLSFLGGGKARRIGMQVNYKFSDSGNSNACLNAAAFAAPLQGSVLSPPSKDNQAPATKRVGLVLTNSCSSTQVIAMALDGRASYYGVEPGVSSLVWTAP</sequence>
<organism evidence="1 2">
    <name type="scientific">Violaceomyces palustris</name>
    <dbReference type="NCBI Taxonomy" id="1673888"/>
    <lineage>
        <taxon>Eukaryota</taxon>
        <taxon>Fungi</taxon>
        <taxon>Dikarya</taxon>
        <taxon>Basidiomycota</taxon>
        <taxon>Ustilaginomycotina</taxon>
        <taxon>Ustilaginomycetes</taxon>
        <taxon>Violaceomycetales</taxon>
        <taxon>Violaceomycetaceae</taxon>
        <taxon>Violaceomyces</taxon>
    </lineage>
</organism>
<name>A0ACD0NPM0_9BASI</name>
<dbReference type="Proteomes" id="UP000245626">
    <property type="component" value="Unassembled WGS sequence"/>
</dbReference>
<evidence type="ECO:0000313" key="1">
    <source>
        <dbReference type="EMBL" id="PWN47727.1"/>
    </source>
</evidence>
<reference evidence="1 2" key="1">
    <citation type="journal article" date="2018" name="Mol. Biol. Evol.">
        <title>Broad Genomic Sampling Reveals a Smut Pathogenic Ancestry of the Fungal Clade Ustilaginomycotina.</title>
        <authorList>
            <person name="Kijpornyongpan T."/>
            <person name="Mondo S.J."/>
            <person name="Barry K."/>
            <person name="Sandor L."/>
            <person name="Lee J."/>
            <person name="Lipzen A."/>
            <person name="Pangilinan J."/>
            <person name="LaButti K."/>
            <person name="Hainaut M."/>
            <person name="Henrissat B."/>
            <person name="Grigoriev I.V."/>
            <person name="Spatafora J.W."/>
            <person name="Aime M.C."/>
        </authorList>
    </citation>
    <scope>NUCLEOTIDE SEQUENCE [LARGE SCALE GENOMIC DNA]</scope>
    <source>
        <strain evidence="1 2">SA 807</strain>
    </source>
</reference>
<evidence type="ECO:0000313" key="2">
    <source>
        <dbReference type="Proteomes" id="UP000245626"/>
    </source>
</evidence>